<proteinExistence type="predicted"/>
<protein>
    <submittedName>
        <fullName evidence="2">Uncharacterized protein</fullName>
    </submittedName>
</protein>
<feature type="region of interest" description="Disordered" evidence="1">
    <location>
        <begin position="1"/>
        <end position="67"/>
    </location>
</feature>
<name>A0A4P9X372_9FUNG</name>
<feature type="compositionally biased region" description="Polar residues" evidence="1">
    <location>
        <begin position="176"/>
        <end position="185"/>
    </location>
</feature>
<keyword evidence="3" id="KW-1185">Reference proteome</keyword>
<evidence type="ECO:0000313" key="2">
    <source>
        <dbReference type="EMBL" id="RKO99465.1"/>
    </source>
</evidence>
<dbReference type="STRING" id="1555241.A0A4P9X372"/>
<accession>A0A4P9X372</accession>
<evidence type="ECO:0000256" key="1">
    <source>
        <dbReference type="SAM" id="MobiDB-lite"/>
    </source>
</evidence>
<reference evidence="3" key="1">
    <citation type="journal article" date="2018" name="Nat. Microbiol.">
        <title>Leveraging single-cell genomics to expand the fungal tree of life.</title>
        <authorList>
            <person name="Ahrendt S.R."/>
            <person name="Quandt C.A."/>
            <person name="Ciobanu D."/>
            <person name="Clum A."/>
            <person name="Salamov A."/>
            <person name="Andreopoulos B."/>
            <person name="Cheng J.F."/>
            <person name="Woyke T."/>
            <person name="Pelin A."/>
            <person name="Henrissat B."/>
            <person name="Reynolds N.K."/>
            <person name="Benny G.L."/>
            <person name="Smith M.E."/>
            <person name="James T.Y."/>
            <person name="Grigoriev I.V."/>
        </authorList>
    </citation>
    <scope>NUCLEOTIDE SEQUENCE [LARGE SCALE GENOMIC DNA]</scope>
    <source>
        <strain evidence="3">ATCC 52028</strain>
    </source>
</reference>
<gene>
    <name evidence="2" type="ORF">CXG81DRAFT_27784</name>
</gene>
<dbReference type="AlphaFoldDB" id="A0A4P9X372"/>
<feature type="compositionally biased region" description="Pro residues" evidence="1">
    <location>
        <begin position="115"/>
        <end position="125"/>
    </location>
</feature>
<sequence>MARRRPSAASVTASHRQGRPLTVPTSPARSALPAAAAPSRPVAPAGASATTGTKGTSAGPGPGTATNAATTIAAAAPIVLAASSLLSPPPSPRPMSATMPAATAPAPSAPSTETPSPPPPPPSPPSQTGKTPSAAVVTPSPLSHTAPATPPQPQDTPRKASHAGMAKPASKAKQGAASTKSSMPASSPGPEQAEHGHRTNKERMEEFAQEVPHIVRPIGYDVITCFLHVFLIDWALLYRVLVPRFLTAAPVLDDRPVTTPWPNTTEIIDYATYVRLAQSLFLVVAGMLRLTNKTWERHWLLYGGFPMNTLVWLPLWLSRDMSFPARVTWRAFLADRHVGRLAAATWSLAAVPLTTSGWLTARRITSWCVFLFIRQNYMAVIHLEQALSLQLRESPATQTAYWCWTHASGLLAAYAWLRGWPGAAGGSAPTAAAAEALTAYAHLPQPDPRWYHALPLLGRVLPGGPGSLYPMEATGLLYMMLATFGITKGYHWMMDFLTFKLQAIIWYKPYEEGLMTEWWDDEYMMGILRS</sequence>
<feature type="region of interest" description="Disordered" evidence="1">
    <location>
        <begin position="84"/>
        <end position="202"/>
    </location>
</feature>
<feature type="compositionally biased region" description="Low complexity" evidence="1">
    <location>
        <begin position="94"/>
        <end position="114"/>
    </location>
</feature>
<dbReference type="Proteomes" id="UP000274922">
    <property type="component" value="Unassembled WGS sequence"/>
</dbReference>
<feature type="compositionally biased region" description="Basic and acidic residues" evidence="1">
    <location>
        <begin position="192"/>
        <end position="202"/>
    </location>
</feature>
<feature type="compositionally biased region" description="Low complexity" evidence="1">
    <location>
        <begin position="24"/>
        <end position="67"/>
    </location>
</feature>
<evidence type="ECO:0000313" key="3">
    <source>
        <dbReference type="Proteomes" id="UP000274922"/>
    </source>
</evidence>
<organism evidence="2 3">
    <name type="scientific">Caulochytrium protostelioides</name>
    <dbReference type="NCBI Taxonomy" id="1555241"/>
    <lineage>
        <taxon>Eukaryota</taxon>
        <taxon>Fungi</taxon>
        <taxon>Fungi incertae sedis</taxon>
        <taxon>Chytridiomycota</taxon>
        <taxon>Chytridiomycota incertae sedis</taxon>
        <taxon>Chytridiomycetes</taxon>
        <taxon>Caulochytriales</taxon>
        <taxon>Caulochytriaceae</taxon>
        <taxon>Caulochytrium</taxon>
    </lineage>
</organism>
<dbReference type="EMBL" id="ML014283">
    <property type="protein sequence ID" value="RKO99465.1"/>
    <property type="molecule type" value="Genomic_DNA"/>
</dbReference>